<name>A0ABX8X2R7_9CYAN</name>
<organism evidence="2 3">
    <name type="scientific">Sphaerospermopsis torques-reginae ITEP-024</name>
    <dbReference type="NCBI Taxonomy" id="984208"/>
    <lineage>
        <taxon>Bacteria</taxon>
        <taxon>Bacillati</taxon>
        <taxon>Cyanobacteriota</taxon>
        <taxon>Cyanophyceae</taxon>
        <taxon>Nostocales</taxon>
        <taxon>Aphanizomenonaceae</taxon>
        <taxon>Sphaerospermopsis</taxon>
        <taxon>Sphaerospermopsis torques-reginae</taxon>
    </lineage>
</organism>
<dbReference type="EMBL" id="CP080598">
    <property type="protein sequence ID" value="QYX32969.1"/>
    <property type="molecule type" value="Genomic_DNA"/>
</dbReference>
<feature type="domain" description="PPM-type phosphatase" evidence="1">
    <location>
        <begin position="4"/>
        <end position="240"/>
    </location>
</feature>
<dbReference type="SMART" id="SM00331">
    <property type="entry name" value="PP2C_SIG"/>
    <property type="match status" value="1"/>
</dbReference>
<dbReference type="InterPro" id="IPR036457">
    <property type="entry name" value="PPM-type-like_dom_sf"/>
</dbReference>
<dbReference type="SUPFAM" id="SSF81606">
    <property type="entry name" value="PP2C-like"/>
    <property type="match status" value="1"/>
</dbReference>
<evidence type="ECO:0000259" key="1">
    <source>
        <dbReference type="PROSITE" id="PS51746"/>
    </source>
</evidence>
<accession>A0ABX8X2R7</accession>
<sequence>MKLNFAGLTDPGLIRSNNQDAYYIDPEGRFFIVADGMGGHAGGEQASHIAAQEIRAYLEANWHSSKSTKELLEKAFLAANQGILQDQQNHPERADMGTTAVVVVFSDSDPPLCAHVGDSRLYRYRESQLEQITEDHTWIARAIKLGHISADEARLHPYRHVLSRCLGREDLYQVDIQTLDIKVGDRLLLCSDGLTEELVAPQIKTCLDNFPILDKAAFSLVEAAKEEGGHDNITVVLVVVEADS</sequence>
<protein>
    <submittedName>
        <fullName evidence="2">Stp1/IreP family PP2C-type Ser/Thr phosphatase</fullName>
    </submittedName>
</protein>
<dbReference type="PROSITE" id="PS51746">
    <property type="entry name" value="PPM_2"/>
    <property type="match status" value="1"/>
</dbReference>
<evidence type="ECO:0000313" key="3">
    <source>
        <dbReference type="Proteomes" id="UP000826540"/>
    </source>
</evidence>
<dbReference type="Gene3D" id="3.60.40.10">
    <property type="entry name" value="PPM-type phosphatase domain"/>
    <property type="match status" value="1"/>
</dbReference>
<proteinExistence type="predicted"/>
<dbReference type="CDD" id="cd00143">
    <property type="entry name" value="PP2Cc"/>
    <property type="match status" value="1"/>
</dbReference>
<dbReference type="Pfam" id="PF13672">
    <property type="entry name" value="PP2C_2"/>
    <property type="match status" value="1"/>
</dbReference>
<dbReference type="PANTHER" id="PTHR47992">
    <property type="entry name" value="PROTEIN PHOSPHATASE"/>
    <property type="match status" value="1"/>
</dbReference>
<dbReference type="Proteomes" id="UP000826540">
    <property type="component" value="Chromosome"/>
</dbReference>
<dbReference type="InterPro" id="IPR001932">
    <property type="entry name" value="PPM-type_phosphatase-like_dom"/>
</dbReference>
<dbReference type="InterPro" id="IPR015655">
    <property type="entry name" value="PP2C"/>
</dbReference>
<dbReference type="RefSeq" id="WP_220610802.1">
    <property type="nucleotide sequence ID" value="NZ_CP080598.1"/>
</dbReference>
<keyword evidence="3" id="KW-1185">Reference proteome</keyword>
<reference evidence="2 3" key="1">
    <citation type="journal article" date="2022" name="J. Am. Chem. Soc.">
        <title>Biosynthesis of Guanitoxin Enables Global Environmental Detection in Freshwater Cyanobacteria.</title>
        <authorList>
            <person name="Lima S.T."/>
            <person name="Fallon T.R."/>
            <person name="Cordoza J.L."/>
            <person name="Chekan J.R."/>
            <person name="Delbaje E."/>
            <person name="Hopiavuori A.R."/>
            <person name="Alvarenga D.O."/>
            <person name="Wood S.M."/>
            <person name="Luhavaya H."/>
            <person name="Baumgartner J.T."/>
            <person name="Dorr F.A."/>
            <person name="Etchegaray A."/>
            <person name="Pinto E."/>
            <person name="McKinnie S.M.K."/>
            <person name="Fiore M.F."/>
            <person name="Moore B.S."/>
        </authorList>
    </citation>
    <scope>NUCLEOTIDE SEQUENCE [LARGE SCALE GENOMIC DNA]</scope>
    <source>
        <strain evidence="2 3">ITEP-024</strain>
    </source>
</reference>
<gene>
    <name evidence="2" type="ORF">K2F26_06405</name>
</gene>
<dbReference type="NCBIfam" id="NF033484">
    <property type="entry name" value="Stp1_PP2C_phos"/>
    <property type="match status" value="1"/>
</dbReference>
<dbReference type="SMART" id="SM00332">
    <property type="entry name" value="PP2Cc"/>
    <property type="match status" value="1"/>
</dbReference>
<evidence type="ECO:0000313" key="2">
    <source>
        <dbReference type="EMBL" id="QYX32969.1"/>
    </source>
</evidence>